<feature type="transmembrane region" description="Helical" evidence="1">
    <location>
        <begin position="12"/>
        <end position="32"/>
    </location>
</feature>
<feature type="transmembrane region" description="Helical" evidence="1">
    <location>
        <begin position="38"/>
        <end position="54"/>
    </location>
</feature>
<dbReference type="InterPro" id="IPR004891">
    <property type="entry name" value="Mercury-R_MerC"/>
</dbReference>
<keyword evidence="1" id="KW-0812">Transmembrane</keyword>
<dbReference type="Proteomes" id="UP000275719">
    <property type="component" value="Unassembled WGS sequence"/>
</dbReference>
<comment type="caution">
    <text evidence="2">The sequence shown here is derived from an EMBL/GenBank/DDBJ whole genome shotgun (WGS) entry which is preliminary data.</text>
</comment>
<dbReference type="OrthoDB" id="1274419at2"/>
<evidence type="ECO:0000313" key="2">
    <source>
        <dbReference type="EMBL" id="RRJ86894.1"/>
    </source>
</evidence>
<proteinExistence type="predicted"/>
<protein>
    <submittedName>
        <fullName evidence="2">MerC domain-containing protein</fullName>
    </submittedName>
</protein>
<accession>A0A3P3VWS6</accession>
<feature type="transmembrane region" description="Helical" evidence="1">
    <location>
        <begin position="66"/>
        <end position="85"/>
    </location>
</feature>
<keyword evidence="1" id="KW-0472">Membrane</keyword>
<dbReference type="GO" id="GO:0015097">
    <property type="term" value="F:mercury ion transmembrane transporter activity"/>
    <property type="evidence" value="ECO:0007669"/>
    <property type="project" value="InterPro"/>
</dbReference>
<gene>
    <name evidence="2" type="ORF">EG240_15765</name>
</gene>
<reference evidence="2 3" key="1">
    <citation type="submission" date="2018-11" db="EMBL/GenBank/DDBJ databases">
        <title>Flavobacterium sp. nov., YIM 102701-2 draft genome.</title>
        <authorList>
            <person name="Li G."/>
            <person name="Jiang Y."/>
        </authorList>
    </citation>
    <scope>NUCLEOTIDE SEQUENCE [LARGE SCALE GENOMIC DNA]</scope>
    <source>
        <strain evidence="2 3">YIM 102701-2</strain>
    </source>
</reference>
<sequence length="112" mass="12815">MKSKNYDLIGMSAAFLCMIHCVIFPLLIFIPIGISHNPYIDLAFLLLGIWSVYKTTKNNHSILLKYVLWGSVALISFSVMVHILFHWHSPTMYMGAAGLIIGHFINFRNHKH</sequence>
<name>A0A3P3VWS6_9FLAO</name>
<organism evidence="2 3">
    <name type="scientific">Paenimyroides tangerinum</name>
    <dbReference type="NCBI Taxonomy" id="2488728"/>
    <lineage>
        <taxon>Bacteria</taxon>
        <taxon>Pseudomonadati</taxon>
        <taxon>Bacteroidota</taxon>
        <taxon>Flavobacteriia</taxon>
        <taxon>Flavobacteriales</taxon>
        <taxon>Flavobacteriaceae</taxon>
        <taxon>Paenimyroides</taxon>
    </lineage>
</organism>
<evidence type="ECO:0000256" key="1">
    <source>
        <dbReference type="SAM" id="Phobius"/>
    </source>
</evidence>
<dbReference type="Pfam" id="PF03203">
    <property type="entry name" value="MerC"/>
    <property type="match status" value="1"/>
</dbReference>
<dbReference type="EMBL" id="RQVQ01000069">
    <property type="protein sequence ID" value="RRJ86894.1"/>
    <property type="molecule type" value="Genomic_DNA"/>
</dbReference>
<keyword evidence="3" id="KW-1185">Reference proteome</keyword>
<keyword evidence="1" id="KW-1133">Transmembrane helix</keyword>
<dbReference type="GO" id="GO:0016020">
    <property type="term" value="C:membrane"/>
    <property type="evidence" value="ECO:0007669"/>
    <property type="project" value="InterPro"/>
</dbReference>
<feature type="transmembrane region" description="Helical" evidence="1">
    <location>
        <begin position="91"/>
        <end position="107"/>
    </location>
</feature>
<dbReference type="AlphaFoldDB" id="A0A3P3VWS6"/>
<evidence type="ECO:0000313" key="3">
    <source>
        <dbReference type="Proteomes" id="UP000275719"/>
    </source>
</evidence>